<gene>
    <name evidence="2" type="ORF">KDH_13700</name>
</gene>
<name>A0ABQ6FJV0_9CHLR</name>
<protein>
    <submittedName>
        <fullName evidence="2">Uncharacterized protein</fullName>
    </submittedName>
</protein>
<feature type="compositionally biased region" description="Polar residues" evidence="1">
    <location>
        <begin position="45"/>
        <end position="70"/>
    </location>
</feature>
<evidence type="ECO:0000256" key="1">
    <source>
        <dbReference type="SAM" id="MobiDB-lite"/>
    </source>
</evidence>
<feature type="region of interest" description="Disordered" evidence="1">
    <location>
        <begin position="1"/>
        <end position="134"/>
    </location>
</feature>
<comment type="caution">
    <text evidence="2">The sequence shown here is derived from an EMBL/GenBank/DDBJ whole genome shotgun (WGS) entry which is preliminary data.</text>
</comment>
<feature type="compositionally biased region" description="Basic and acidic residues" evidence="1">
    <location>
        <begin position="83"/>
        <end position="98"/>
    </location>
</feature>
<evidence type="ECO:0000313" key="2">
    <source>
        <dbReference type="EMBL" id="GLV54523.1"/>
    </source>
</evidence>
<sequence length="134" mass="14227">MDNPTLDNPIQRSPPQSPSYPGQSAYGQPNPGQSNPNQPVAGPSQPEQSAYGSSQLEPTQRAGSSYRSPQPGQPAYRPSVPERPAEAQREQVPAEDKTVYASGPQAGTAPSAANNYPNADADKPSDEQLPYRPN</sequence>
<dbReference type="EMBL" id="BSRI01000001">
    <property type="protein sequence ID" value="GLV54523.1"/>
    <property type="molecule type" value="Genomic_DNA"/>
</dbReference>
<dbReference type="Proteomes" id="UP001344906">
    <property type="component" value="Unassembled WGS sequence"/>
</dbReference>
<reference evidence="2 3" key="1">
    <citation type="submission" date="2023-02" db="EMBL/GenBank/DDBJ databases">
        <title>Dictyobacter halimunensis sp. nov., a new member of the class Ktedonobacteria from forest soil in a geothermal area.</title>
        <authorList>
            <person name="Rachmania M.K."/>
            <person name="Ningsih F."/>
            <person name="Sakai Y."/>
            <person name="Yabe S."/>
            <person name="Yokota A."/>
            <person name="Sjamsuridzal W."/>
        </authorList>
    </citation>
    <scope>NUCLEOTIDE SEQUENCE [LARGE SCALE GENOMIC DNA]</scope>
    <source>
        <strain evidence="2 3">S3.2.2.5</strain>
    </source>
</reference>
<evidence type="ECO:0000313" key="3">
    <source>
        <dbReference type="Proteomes" id="UP001344906"/>
    </source>
</evidence>
<organism evidence="2 3">
    <name type="scientific">Dictyobacter halimunensis</name>
    <dbReference type="NCBI Taxonomy" id="3026934"/>
    <lineage>
        <taxon>Bacteria</taxon>
        <taxon>Bacillati</taxon>
        <taxon>Chloroflexota</taxon>
        <taxon>Ktedonobacteria</taxon>
        <taxon>Ktedonobacterales</taxon>
        <taxon>Dictyobacteraceae</taxon>
        <taxon>Dictyobacter</taxon>
    </lineage>
</organism>
<feature type="compositionally biased region" description="Low complexity" evidence="1">
    <location>
        <begin position="9"/>
        <end position="39"/>
    </location>
</feature>
<accession>A0ABQ6FJV0</accession>
<keyword evidence="3" id="KW-1185">Reference proteome</keyword>
<proteinExistence type="predicted"/>